<keyword evidence="6" id="KW-0653">Protein transport</keyword>
<dbReference type="PANTHER" id="PTHR34597:SF1">
    <property type="entry name" value="HEME_HEMOPEXIN TRANSPORTER PROTEIN HUXB"/>
    <property type="match status" value="1"/>
</dbReference>
<keyword evidence="7" id="KW-0472">Membrane</keyword>
<evidence type="ECO:0000256" key="5">
    <source>
        <dbReference type="ARBA" id="ARBA00022692"/>
    </source>
</evidence>
<comment type="similarity">
    <text evidence="2">Belongs to the TPS (TC 1.B.20) family.</text>
</comment>
<keyword evidence="12" id="KW-1185">Reference proteome</keyword>
<proteinExistence type="inferred from homology"/>
<organism evidence="11 12">
    <name type="scientific">Luteimonas endophytica</name>
    <dbReference type="NCBI Taxonomy" id="3042023"/>
    <lineage>
        <taxon>Bacteria</taxon>
        <taxon>Pseudomonadati</taxon>
        <taxon>Pseudomonadota</taxon>
        <taxon>Gammaproteobacteria</taxon>
        <taxon>Lysobacterales</taxon>
        <taxon>Lysobacteraceae</taxon>
        <taxon>Luteimonas</taxon>
    </lineage>
</organism>
<comment type="caution">
    <text evidence="11">The sequence shown here is derived from an EMBL/GenBank/DDBJ whole genome shotgun (WGS) entry which is preliminary data.</text>
</comment>
<keyword evidence="8" id="KW-0998">Cell outer membrane</keyword>
<evidence type="ECO:0000256" key="2">
    <source>
        <dbReference type="ARBA" id="ARBA00009055"/>
    </source>
</evidence>
<dbReference type="Proteomes" id="UP001156940">
    <property type="component" value="Unassembled WGS sequence"/>
</dbReference>
<dbReference type="RefSeq" id="WP_280573374.1">
    <property type="nucleotide sequence ID" value="NZ_JARXRM010000024.1"/>
</dbReference>
<keyword evidence="3" id="KW-0813">Transport</keyword>
<dbReference type="Pfam" id="PF03865">
    <property type="entry name" value="ShlB"/>
    <property type="match status" value="1"/>
</dbReference>
<gene>
    <name evidence="11" type="ORF">QFW77_05560</name>
</gene>
<dbReference type="InterPro" id="IPR034746">
    <property type="entry name" value="POTRA"/>
</dbReference>
<name>A0ABT6J6M5_9GAMM</name>
<evidence type="ECO:0000259" key="10">
    <source>
        <dbReference type="PROSITE" id="PS51779"/>
    </source>
</evidence>
<keyword evidence="5" id="KW-0812">Transmembrane</keyword>
<evidence type="ECO:0000313" key="12">
    <source>
        <dbReference type="Proteomes" id="UP001156940"/>
    </source>
</evidence>
<dbReference type="InterPro" id="IPR051544">
    <property type="entry name" value="TPS_OM_transporter"/>
</dbReference>
<evidence type="ECO:0000256" key="9">
    <source>
        <dbReference type="SAM" id="SignalP"/>
    </source>
</evidence>
<evidence type="ECO:0000256" key="4">
    <source>
        <dbReference type="ARBA" id="ARBA00022452"/>
    </source>
</evidence>
<dbReference type="EMBL" id="JARXRM010000024">
    <property type="protein sequence ID" value="MDH5822456.1"/>
    <property type="molecule type" value="Genomic_DNA"/>
</dbReference>
<keyword evidence="4" id="KW-1134">Transmembrane beta strand</keyword>
<evidence type="ECO:0000256" key="6">
    <source>
        <dbReference type="ARBA" id="ARBA00022927"/>
    </source>
</evidence>
<dbReference type="InterPro" id="IPR013686">
    <property type="entry name" value="Polypept-transport_assoc_ShlB"/>
</dbReference>
<dbReference type="InterPro" id="IPR005565">
    <property type="entry name" value="Hemolysn_activator_HlyB_C"/>
</dbReference>
<evidence type="ECO:0000256" key="8">
    <source>
        <dbReference type="ARBA" id="ARBA00023237"/>
    </source>
</evidence>
<dbReference type="Gene3D" id="2.40.160.50">
    <property type="entry name" value="membrane protein fhac: a member of the omp85/tpsb transporter family"/>
    <property type="match status" value="1"/>
</dbReference>
<accession>A0ABT6J6M5</accession>
<dbReference type="PANTHER" id="PTHR34597">
    <property type="entry name" value="SLR1661 PROTEIN"/>
    <property type="match status" value="1"/>
</dbReference>
<keyword evidence="9" id="KW-0732">Signal</keyword>
<feature type="domain" description="POTRA" evidence="10">
    <location>
        <begin position="65"/>
        <end position="140"/>
    </location>
</feature>
<feature type="signal peptide" evidence="9">
    <location>
        <begin position="1"/>
        <end position="21"/>
    </location>
</feature>
<evidence type="ECO:0000256" key="3">
    <source>
        <dbReference type="ARBA" id="ARBA00022448"/>
    </source>
</evidence>
<dbReference type="PROSITE" id="PS51779">
    <property type="entry name" value="POTRA"/>
    <property type="match status" value="1"/>
</dbReference>
<feature type="chain" id="PRO_5046980838" evidence="9">
    <location>
        <begin position="22"/>
        <end position="556"/>
    </location>
</feature>
<evidence type="ECO:0000256" key="7">
    <source>
        <dbReference type="ARBA" id="ARBA00023136"/>
    </source>
</evidence>
<protein>
    <submittedName>
        <fullName evidence="11">ShlB/FhaC/HecB family hemolysin secretion/activation protein</fullName>
    </submittedName>
</protein>
<comment type="subcellular location">
    <subcellularLocation>
        <location evidence="1">Cell outer membrane</location>
    </subcellularLocation>
</comment>
<evidence type="ECO:0000313" key="11">
    <source>
        <dbReference type="EMBL" id="MDH5822456.1"/>
    </source>
</evidence>
<sequence length="556" mass="59300">MNITMKLLPLALLALSQSLLAQQLPGAGSQLKQVPAPPEVRKSEPEMRIEEATTPTVAGADTVRVLVTRLEISGARVYTEAELIAIAGFTPGVKLTLSQLQAMAARITEHYRANGYFVARAYLPAQDISDNVVTVAVSEGNYGEVILRNQTNLADGLANGLLGGLESGEAIELDPLESRLLLLSDVPGVELRSTLVPGTVPGSSDLIVELTPGQRVTGSIHADNAGNPYTGEYRLGASVNLNNPLGRGDVASLHLLTSGSGLQYGRASYQMQFGRATAGIAYSRLDYELGEQFESLGADGTAEVASIFGAYPLVRSRDTNLYLGLAAEDRTFQDRIDLVPSVTDREARVWTPSLYGNRQDGFGGGGYSTFILSYSRGSLDILTPAALAADAASARTNGSYGRLWFNATRQQRVTDRLSLHASFSAQRASQNLDPSEKMVLGGIAGVRAYPQGEGFGDEGYLATLEGHLLLAGWSERIPGQVHVLGFVDGGRITVDKDPWFAGDNHRTLSGAGIGATWSESGSFAVRTYYAVKLGSEDAISAPDKSGRFWIQAVKHF</sequence>
<reference evidence="11 12" key="1">
    <citation type="submission" date="2023-04" db="EMBL/GenBank/DDBJ databases">
        <title>Luteimonas endophyticus RD2P54.</title>
        <authorList>
            <person name="Sun J.-Q."/>
        </authorList>
    </citation>
    <scope>NUCLEOTIDE SEQUENCE [LARGE SCALE GENOMIC DNA]</scope>
    <source>
        <strain evidence="11 12">RD2P54</strain>
    </source>
</reference>
<dbReference type="Pfam" id="PF08479">
    <property type="entry name" value="POTRA_2"/>
    <property type="match status" value="1"/>
</dbReference>
<dbReference type="Gene3D" id="3.10.20.310">
    <property type="entry name" value="membrane protein fhac"/>
    <property type="match status" value="1"/>
</dbReference>
<evidence type="ECO:0000256" key="1">
    <source>
        <dbReference type="ARBA" id="ARBA00004442"/>
    </source>
</evidence>